<dbReference type="EMBL" id="FMCW01000054">
    <property type="protein sequence ID" value="SCF21572.1"/>
    <property type="molecule type" value="Genomic_DNA"/>
</dbReference>
<dbReference type="PANTHER" id="PTHR43333:SF1">
    <property type="entry name" value="D-ISOMER SPECIFIC 2-HYDROXYACID DEHYDROGENASE NAD-BINDING DOMAIN-CONTAINING PROTEIN"/>
    <property type="match status" value="1"/>
</dbReference>
<organism evidence="4 5">
    <name type="scientific">Micromonospora haikouensis</name>
    <dbReference type="NCBI Taxonomy" id="686309"/>
    <lineage>
        <taxon>Bacteria</taxon>
        <taxon>Bacillati</taxon>
        <taxon>Actinomycetota</taxon>
        <taxon>Actinomycetes</taxon>
        <taxon>Micromonosporales</taxon>
        <taxon>Micromonosporaceae</taxon>
        <taxon>Micromonospora</taxon>
    </lineage>
</organism>
<protein>
    <submittedName>
        <fullName evidence="4">Phosphoglycerate dehydrogenase</fullName>
    </submittedName>
</protein>
<evidence type="ECO:0000313" key="5">
    <source>
        <dbReference type="Proteomes" id="UP000199375"/>
    </source>
</evidence>
<evidence type="ECO:0000256" key="1">
    <source>
        <dbReference type="ARBA" id="ARBA00023002"/>
    </source>
</evidence>
<dbReference type="Gene3D" id="3.40.50.720">
    <property type="entry name" value="NAD(P)-binding Rossmann-like Domain"/>
    <property type="match status" value="2"/>
</dbReference>
<name>A0A1C4YLE1_9ACTN</name>
<dbReference type="PROSITE" id="PS00671">
    <property type="entry name" value="D_2_HYDROXYACID_DH_3"/>
    <property type="match status" value="1"/>
</dbReference>
<sequence length="312" mass="32675">MTDSDGDAGVCVLVPDEQGAAALAAYPLLRPQLLGPGGEPTAGQRDHAVVLVHGFHPVERTLALLPRLPRVRLVQTLNAGYDGWIGRLPPGVGLSNARGAHGAAVAEWVVAVLLAHHRELAFFAEAQRRRRWERRTGRSLAGSRVAVLGAGDIGRHVAGLLRPFGCEVTLVGRRARAGVLSAAGFAAVAAEQDVVVLALPAGPDTDRTADARFLAGLRDGAVLVNAGRGTLVDTDALLRETGGGRLHAILDVTDPEPLPPDHPLWDAPNVTLTPHVAGVTEGISARAWAVAAAQIDLFAHGRRPDNLVIDPT</sequence>
<keyword evidence="2" id="KW-0520">NAD</keyword>
<reference evidence="4 5" key="1">
    <citation type="submission" date="2016-06" db="EMBL/GenBank/DDBJ databases">
        <authorList>
            <person name="Kjaerup R.B."/>
            <person name="Dalgaard T.S."/>
            <person name="Juul-Madsen H.R."/>
        </authorList>
    </citation>
    <scope>NUCLEOTIDE SEQUENCE [LARGE SCALE GENOMIC DNA]</scope>
    <source>
        <strain evidence="4 5">DSM 45626</strain>
    </source>
</reference>
<dbReference type="GO" id="GO:0016616">
    <property type="term" value="F:oxidoreductase activity, acting on the CH-OH group of donors, NAD or NADP as acceptor"/>
    <property type="evidence" value="ECO:0007669"/>
    <property type="project" value="UniProtKB-ARBA"/>
</dbReference>
<dbReference type="SUPFAM" id="SSF52283">
    <property type="entry name" value="Formate/glycerate dehydrogenase catalytic domain-like"/>
    <property type="match status" value="1"/>
</dbReference>
<dbReference type="GO" id="GO:0051287">
    <property type="term" value="F:NAD binding"/>
    <property type="evidence" value="ECO:0007669"/>
    <property type="project" value="InterPro"/>
</dbReference>
<dbReference type="InterPro" id="IPR036291">
    <property type="entry name" value="NAD(P)-bd_dom_sf"/>
</dbReference>
<dbReference type="SUPFAM" id="SSF51735">
    <property type="entry name" value="NAD(P)-binding Rossmann-fold domains"/>
    <property type="match status" value="1"/>
</dbReference>
<evidence type="ECO:0000256" key="2">
    <source>
        <dbReference type="ARBA" id="ARBA00023027"/>
    </source>
</evidence>
<keyword evidence="1" id="KW-0560">Oxidoreductase</keyword>
<gene>
    <name evidence="4" type="ORF">GA0070558_15415</name>
</gene>
<evidence type="ECO:0000313" key="4">
    <source>
        <dbReference type="EMBL" id="SCF21572.1"/>
    </source>
</evidence>
<dbReference type="InterPro" id="IPR029753">
    <property type="entry name" value="D-isomer_DH_CS"/>
</dbReference>
<dbReference type="RefSeq" id="WP_091286750.1">
    <property type="nucleotide sequence ID" value="NZ_FMCW01000054.1"/>
</dbReference>
<dbReference type="AlphaFoldDB" id="A0A1C4YLE1"/>
<evidence type="ECO:0000259" key="3">
    <source>
        <dbReference type="Pfam" id="PF02826"/>
    </source>
</evidence>
<feature type="domain" description="D-isomer specific 2-hydroxyacid dehydrogenase NAD-binding" evidence="3">
    <location>
        <begin position="110"/>
        <end position="277"/>
    </location>
</feature>
<proteinExistence type="predicted"/>
<accession>A0A1C4YLE1</accession>
<dbReference type="Proteomes" id="UP000199375">
    <property type="component" value="Unassembled WGS sequence"/>
</dbReference>
<dbReference type="Pfam" id="PF02826">
    <property type="entry name" value="2-Hacid_dh_C"/>
    <property type="match status" value="1"/>
</dbReference>
<dbReference type="InterPro" id="IPR006140">
    <property type="entry name" value="D-isomer_DH_NAD-bd"/>
</dbReference>
<dbReference type="PANTHER" id="PTHR43333">
    <property type="entry name" value="2-HACID_DH_C DOMAIN-CONTAINING PROTEIN"/>
    <property type="match status" value="1"/>
</dbReference>